<dbReference type="EMBL" id="JRPJ02000035">
    <property type="protein sequence ID" value="TLE09118.1"/>
    <property type="molecule type" value="Genomic_DNA"/>
</dbReference>
<proteinExistence type="predicted"/>
<feature type="transmembrane region" description="Helical" evidence="1">
    <location>
        <begin position="132"/>
        <end position="156"/>
    </location>
</feature>
<keyword evidence="1" id="KW-0472">Membrane</keyword>
<comment type="caution">
    <text evidence="2">The sequence shown here is derived from an EMBL/GenBank/DDBJ whole genome shotgun (WGS) entry which is preliminary data.</text>
</comment>
<dbReference type="RefSeq" id="WP_034580368.1">
    <property type="nucleotide sequence ID" value="NZ_FZMS01000015.1"/>
</dbReference>
<keyword evidence="1" id="KW-0812">Transmembrane</keyword>
<name>A0A4V6I5T2_9HELI</name>
<dbReference type="Proteomes" id="UP000029857">
    <property type="component" value="Unassembled WGS sequence"/>
</dbReference>
<accession>A0A4V6I5T2</accession>
<keyword evidence="1" id="KW-1133">Transmembrane helix</keyword>
<gene>
    <name evidence="2" type="ORF">LS79_008630</name>
</gene>
<organism evidence="2 3">
    <name type="scientific">Helicobacter bilis</name>
    <dbReference type="NCBI Taxonomy" id="37372"/>
    <lineage>
        <taxon>Bacteria</taxon>
        <taxon>Pseudomonadati</taxon>
        <taxon>Campylobacterota</taxon>
        <taxon>Epsilonproteobacteria</taxon>
        <taxon>Campylobacterales</taxon>
        <taxon>Helicobacteraceae</taxon>
        <taxon>Helicobacter</taxon>
    </lineage>
</organism>
<protein>
    <submittedName>
        <fullName evidence="2">Uncharacterized protein</fullName>
    </submittedName>
</protein>
<evidence type="ECO:0000313" key="2">
    <source>
        <dbReference type="EMBL" id="TLE09118.1"/>
    </source>
</evidence>
<dbReference type="AlphaFoldDB" id="A0A4V6I5T2"/>
<evidence type="ECO:0000256" key="1">
    <source>
        <dbReference type="SAM" id="Phobius"/>
    </source>
</evidence>
<sequence>MAFKIKCESCGGRIHKIWDTLSFYQSITDGGIVECKQCKARYKSKYQTSFFNGHVRLASSMLIILLIIFFALNDFSLPFSFKQEPTDLRTVYAKVTGTELPQSNFFSPMEQDKWNTIGLELLADNANPYGNILITILSIIAFVATLNILNFIVIFFMPLRRIDANDELFWDIKQKD</sequence>
<reference evidence="2 3" key="1">
    <citation type="journal article" date="2014" name="Genome Announc.">
        <title>Draft genome sequences of eight enterohepatic helicobacter species isolated from both laboratory and wild rodents.</title>
        <authorList>
            <person name="Sheh A."/>
            <person name="Shen Z."/>
            <person name="Fox J.G."/>
        </authorList>
    </citation>
    <scope>NUCLEOTIDE SEQUENCE [LARGE SCALE GENOMIC DNA]</scope>
    <source>
        <strain evidence="2 3">ATCC 49320</strain>
    </source>
</reference>
<feature type="transmembrane region" description="Helical" evidence="1">
    <location>
        <begin position="53"/>
        <end position="72"/>
    </location>
</feature>
<evidence type="ECO:0000313" key="3">
    <source>
        <dbReference type="Proteomes" id="UP000029857"/>
    </source>
</evidence>